<keyword evidence="1" id="KW-0812">Transmembrane</keyword>
<feature type="transmembrane region" description="Helical" evidence="1">
    <location>
        <begin position="95"/>
        <end position="119"/>
    </location>
</feature>
<dbReference type="OrthoDB" id="4931286at2"/>
<feature type="transmembrane region" description="Helical" evidence="1">
    <location>
        <begin position="55"/>
        <end position="74"/>
    </location>
</feature>
<organism evidence="2 3">
    <name type="scientific">Amycolatopsis sacchari</name>
    <dbReference type="NCBI Taxonomy" id="115433"/>
    <lineage>
        <taxon>Bacteria</taxon>
        <taxon>Bacillati</taxon>
        <taxon>Actinomycetota</taxon>
        <taxon>Actinomycetes</taxon>
        <taxon>Pseudonocardiales</taxon>
        <taxon>Pseudonocardiaceae</taxon>
        <taxon>Amycolatopsis</taxon>
    </lineage>
</organism>
<dbReference type="RefSeq" id="WP_091517109.1">
    <property type="nucleotide sequence ID" value="NZ_CBDQZW010000077.1"/>
</dbReference>
<keyword evidence="3" id="KW-1185">Reference proteome</keyword>
<evidence type="ECO:0000256" key="1">
    <source>
        <dbReference type="SAM" id="Phobius"/>
    </source>
</evidence>
<proteinExistence type="predicted"/>
<dbReference type="EMBL" id="FORP01000046">
    <property type="protein sequence ID" value="SFK92466.1"/>
    <property type="molecule type" value="Genomic_DNA"/>
</dbReference>
<evidence type="ECO:0000313" key="3">
    <source>
        <dbReference type="Proteomes" id="UP000199025"/>
    </source>
</evidence>
<feature type="transmembrane region" description="Helical" evidence="1">
    <location>
        <begin position="213"/>
        <end position="235"/>
    </location>
</feature>
<feature type="transmembrane region" description="Helical" evidence="1">
    <location>
        <begin position="166"/>
        <end position="186"/>
    </location>
</feature>
<gene>
    <name evidence="2" type="ORF">SAMN05421835_14626</name>
</gene>
<sequence length="244" mass="25727">MREALRVELLKARSGVWMPAVLAYALVLPFCAWLFTGKGLVRPGTDAAGATEAMLVFLVTCPMAATFLGGFLVTREYYYRSVARAVLLNRRAHVFVAKLVAGVAGGVAVGVVGAAGWAAFSAYTLHGRGQVLELGGESWGRLLGCVAACAVAGPLGVAVGWLVRNYYAAAAVSLLPAFGVELPLVLSRPDVARFLPDTALAGIARVQQEFPGILTAVPSLLVALLWLGVAAFAAWRAFARRELR</sequence>
<dbReference type="AlphaFoldDB" id="A0A1I4DKA6"/>
<feature type="transmembrane region" description="Helical" evidence="1">
    <location>
        <begin position="16"/>
        <end position="35"/>
    </location>
</feature>
<feature type="transmembrane region" description="Helical" evidence="1">
    <location>
        <begin position="139"/>
        <end position="159"/>
    </location>
</feature>
<evidence type="ECO:0008006" key="4">
    <source>
        <dbReference type="Google" id="ProtNLM"/>
    </source>
</evidence>
<evidence type="ECO:0000313" key="2">
    <source>
        <dbReference type="EMBL" id="SFK92466.1"/>
    </source>
</evidence>
<dbReference type="Proteomes" id="UP000199025">
    <property type="component" value="Unassembled WGS sequence"/>
</dbReference>
<accession>A0A1I4DKA6</accession>
<keyword evidence="1" id="KW-0472">Membrane</keyword>
<keyword evidence="1" id="KW-1133">Transmembrane helix</keyword>
<dbReference type="STRING" id="115433.SAMN05421835_14626"/>
<protein>
    <recommendedName>
        <fullName evidence="4">ABC-2 family transporter protein</fullName>
    </recommendedName>
</protein>
<name>A0A1I4DKA6_9PSEU</name>
<reference evidence="2 3" key="1">
    <citation type="submission" date="2016-10" db="EMBL/GenBank/DDBJ databases">
        <authorList>
            <person name="de Groot N.N."/>
        </authorList>
    </citation>
    <scope>NUCLEOTIDE SEQUENCE [LARGE SCALE GENOMIC DNA]</scope>
    <source>
        <strain evidence="2 3">DSM 44468</strain>
    </source>
</reference>